<dbReference type="Proteomes" id="UP001370490">
    <property type="component" value="Unassembled WGS sequence"/>
</dbReference>
<feature type="region of interest" description="Disordered" evidence="1">
    <location>
        <begin position="551"/>
        <end position="583"/>
    </location>
</feature>
<evidence type="ECO:0000256" key="1">
    <source>
        <dbReference type="SAM" id="MobiDB-lite"/>
    </source>
</evidence>
<name>A0AAN8VBY8_9MAGN</name>
<dbReference type="EMBL" id="JBAMMX010000014">
    <property type="protein sequence ID" value="KAK6927296.1"/>
    <property type="molecule type" value="Genomic_DNA"/>
</dbReference>
<reference evidence="2 3" key="1">
    <citation type="submission" date="2023-12" db="EMBL/GenBank/DDBJ databases">
        <title>A high-quality genome assembly for Dillenia turbinata (Dilleniales).</title>
        <authorList>
            <person name="Chanderbali A."/>
        </authorList>
    </citation>
    <scope>NUCLEOTIDE SEQUENCE [LARGE SCALE GENOMIC DNA]</scope>
    <source>
        <strain evidence="2">LSX21</strain>
        <tissue evidence="2">Leaf</tissue>
    </source>
</reference>
<proteinExistence type="predicted"/>
<organism evidence="2 3">
    <name type="scientific">Dillenia turbinata</name>
    <dbReference type="NCBI Taxonomy" id="194707"/>
    <lineage>
        <taxon>Eukaryota</taxon>
        <taxon>Viridiplantae</taxon>
        <taxon>Streptophyta</taxon>
        <taxon>Embryophyta</taxon>
        <taxon>Tracheophyta</taxon>
        <taxon>Spermatophyta</taxon>
        <taxon>Magnoliopsida</taxon>
        <taxon>eudicotyledons</taxon>
        <taxon>Gunneridae</taxon>
        <taxon>Pentapetalae</taxon>
        <taxon>Dilleniales</taxon>
        <taxon>Dilleniaceae</taxon>
        <taxon>Dillenia</taxon>
    </lineage>
</organism>
<gene>
    <name evidence="2" type="ORF">RJ641_005887</name>
</gene>
<sequence length="583" mass="65219">MGSSAFNYEPILKESIHRYLNQIQAKTSDFSCFASIFSRLVQTNPDPPLEIVYFYSAVNYRDSNLMSDEPLKRLFTVKDLFQLLVCCSESSSALQKIAVLGPLVYELVQLLLDCNVKNVCLKREILCLVEGFISYISLCCCEGFKEEDGLVGLSCDFVDLIKVWTANLFEGIDCLRKFFPLVGDEVRSQFIGEVSVGYLAAVVMTEVFLLRLCLRFGLGNLGMELQKDMQSWTIEVLQGFKSLYFYGGSNLLTYVHCKLQFPSPWLLGQGLGLRHSAIIDILFRTLLEPVLPVTNLLDCKDEVQLLKILYQAVVVEFPLLISKRGTLLPGSGNHVKKLAIMWLYVVDDAIQYSWKNGDKTGAFYYLNAFLDSPLTSQIIKWFTDESVCKGQASPPDISTPSSLIIAYILKTGQISFALVVCSLVQVLAEWLLILENEGVRIIDQCISKLRHRAVAYKSRSDHEISVLSFTSMQPDGNILCCHENGGGGEDRADGDHEMVDSLELETLASAPTYTISLKEIDGGKKRKDMGNDDGETRVKFVKYYIQENSLNEKHSPFGSDDYSSSGGEVENPVSDEDISAMEH</sequence>
<feature type="compositionally biased region" description="Acidic residues" evidence="1">
    <location>
        <begin position="573"/>
        <end position="583"/>
    </location>
</feature>
<dbReference type="PANTHER" id="PTHR35505:SF1">
    <property type="entry name" value="SNF2 DOMAIN PROTEIN"/>
    <property type="match status" value="1"/>
</dbReference>
<comment type="caution">
    <text evidence="2">The sequence shown here is derived from an EMBL/GenBank/DDBJ whole genome shotgun (WGS) entry which is preliminary data.</text>
</comment>
<accession>A0AAN8VBY8</accession>
<protein>
    <submittedName>
        <fullName evidence="2">Uncharacterized protein</fullName>
    </submittedName>
</protein>
<dbReference type="AlphaFoldDB" id="A0AAN8VBY8"/>
<dbReference type="PANTHER" id="PTHR35505">
    <property type="entry name" value="OS01G0600300 PROTEIN"/>
    <property type="match status" value="1"/>
</dbReference>
<evidence type="ECO:0000313" key="3">
    <source>
        <dbReference type="Proteomes" id="UP001370490"/>
    </source>
</evidence>
<evidence type="ECO:0000313" key="2">
    <source>
        <dbReference type="EMBL" id="KAK6927296.1"/>
    </source>
</evidence>
<keyword evidence="3" id="KW-1185">Reference proteome</keyword>